<dbReference type="InterPro" id="IPR045455">
    <property type="entry name" value="NrS-1_pol-like_helicase"/>
</dbReference>
<dbReference type="GO" id="GO:0008270">
    <property type="term" value="F:zinc ion binding"/>
    <property type="evidence" value="ECO:0007669"/>
    <property type="project" value="InterPro"/>
</dbReference>
<gene>
    <name evidence="3" type="primary">traC</name>
    <name evidence="3" type="ORF">NCTC9426_00188</name>
</gene>
<evidence type="ECO:0000313" key="4">
    <source>
        <dbReference type="Proteomes" id="UP000254133"/>
    </source>
</evidence>
<dbReference type="InterPro" id="IPR013237">
    <property type="entry name" value="Phage_T7_Gp4_N"/>
</dbReference>
<dbReference type="InterPro" id="IPR027417">
    <property type="entry name" value="P-loop_NTPase"/>
</dbReference>
<dbReference type="CDD" id="cd01029">
    <property type="entry name" value="TOPRIM_primases"/>
    <property type="match status" value="1"/>
</dbReference>
<dbReference type="Gene3D" id="3.40.50.300">
    <property type="entry name" value="P-loop containing nucleotide triphosphate hydrolases"/>
    <property type="match status" value="1"/>
</dbReference>
<name>A0A1T0A2A3_MORBO</name>
<sequence length="896" mass="100758">MTSKDKKQGQNTRPPLNFELIQSQANGYYVSRIFPAVGIKLQGNGKKHQPCPMCGGSDRFRCDDKNGTGSWICNQCGAGTGYTLVRDYTGHDAYETHALIADILGIDGGKPISEADRKAWAKAQAERESAEKAAKKQARQTAAKTAQDRWHTAKPCDKHAYLAKKGVRSHGLRADTHGNLLIPLYFHNTNTGNITLCNVQSIGADGGKLFVKDGLVGGAFYTLGDVLASDTILICEGYATGASIFEVLAGSYPVIITFNAPNMVKCSSIIRTLYPQNRLIFCADDDKATEIKTGKNTGLLDAAEAAKIAAGEVISPDFGGDERTTTGELTDYNDLHAHFGIEVVKAQLVHALNRPRPKIIMDTHGGYTLDYLNENFAQIKDIGKITNKIYDLANRTEMTKTHFMGLVGKELANAWLFGGKQKTIDRREVQDNTAEQFAQAYGSIFEQYWYIQGTKEVFNFKTGKRQPIETLRLEFPNEFDAWNKSKNRQKVEVDNIWFDPTRTKTAPHGENYINTFKDFAIQPYTATELGIDTDVFNEYFMMGICSPIIELVRHLCGDDTHALDWVLNWLAIPLQNLGTKMDTALIVHGHIQGAGKSLFFDRIMRQIYGSYLLTLGQGQLESQYNDWVEGKLFTVFEEIFQGKDRYSHMGMIKQLITGDTVYINKKFMSGWTQDNFVNTVFLSNDMQPLSLDETDRRHVVLYPTATIPEHIRTAISDAIIDPEQKTIRAFYTYLLLKNIGTQNAHSTAIATNAKARLTKISMASWERFYTFWKNGELDIPYATCLTTDLYDYYVFWCKMNGERATTSTKLLTYIGVREHKERIRYQYDLQFGGSFHTKSGQSMAFIIGLDTDKPTQHTFGLCIMKFKGAIINAQKDRLPQKADMSRSSHENSNPFI</sequence>
<dbReference type="Pfam" id="PF19263">
    <property type="entry name" value="DUF5906"/>
    <property type="match status" value="1"/>
</dbReference>
<dbReference type="Pfam" id="PF08273">
    <property type="entry name" value="Zn_Ribbon_Prim"/>
    <property type="match status" value="1"/>
</dbReference>
<dbReference type="GO" id="GO:0004386">
    <property type="term" value="F:helicase activity"/>
    <property type="evidence" value="ECO:0007669"/>
    <property type="project" value="InterPro"/>
</dbReference>
<proteinExistence type="predicted"/>
<reference evidence="3 4" key="1">
    <citation type="submission" date="2018-06" db="EMBL/GenBank/DDBJ databases">
        <authorList>
            <consortium name="Pathogen Informatics"/>
            <person name="Doyle S."/>
        </authorList>
    </citation>
    <scope>NUCLEOTIDE SEQUENCE [LARGE SCALE GENOMIC DNA]</scope>
    <source>
        <strain evidence="3 4">NCTC9426</strain>
    </source>
</reference>
<feature type="region of interest" description="Disordered" evidence="1">
    <location>
        <begin position="128"/>
        <end position="149"/>
    </location>
</feature>
<dbReference type="EC" id="2.7.7.-" evidence="3"/>
<dbReference type="RefSeq" id="WP_078274139.1">
    <property type="nucleotide sequence ID" value="NZ_MUXV01000025.1"/>
</dbReference>
<keyword evidence="3" id="KW-0548">Nucleotidyltransferase</keyword>
<accession>A0A1T0A2A3</accession>
<protein>
    <submittedName>
        <fullName evidence="3">DNA primase TraC</fullName>
        <ecNumber evidence="3">2.7.7.-</ecNumber>
    </submittedName>
</protein>
<evidence type="ECO:0000313" key="3">
    <source>
        <dbReference type="EMBL" id="STY90182.1"/>
    </source>
</evidence>
<feature type="domain" description="DNA primase/helicase Gp4 N-terminal Bacteriophage T7-like" evidence="2">
    <location>
        <begin position="46"/>
        <end position="82"/>
    </location>
</feature>
<dbReference type="Proteomes" id="UP000254133">
    <property type="component" value="Unassembled WGS sequence"/>
</dbReference>
<keyword evidence="3" id="KW-0808">Transferase</keyword>
<dbReference type="EMBL" id="UGPZ01000002">
    <property type="protein sequence ID" value="STY90182.1"/>
    <property type="molecule type" value="Genomic_DNA"/>
</dbReference>
<evidence type="ECO:0000259" key="2">
    <source>
        <dbReference type="SMART" id="SM00778"/>
    </source>
</evidence>
<feature type="region of interest" description="Disordered" evidence="1">
    <location>
        <begin position="877"/>
        <end position="896"/>
    </location>
</feature>
<dbReference type="SUPFAM" id="SSF57783">
    <property type="entry name" value="Zinc beta-ribbon"/>
    <property type="match status" value="1"/>
</dbReference>
<dbReference type="SMART" id="SM00778">
    <property type="entry name" value="Prim_Zn_Ribbon"/>
    <property type="match status" value="1"/>
</dbReference>
<evidence type="ECO:0000256" key="1">
    <source>
        <dbReference type="SAM" id="MobiDB-lite"/>
    </source>
</evidence>
<organism evidence="3 4">
    <name type="scientific">Moraxella bovis</name>
    <dbReference type="NCBI Taxonomy" id="476"/>
    <lineage>
        <taxon>Bacteria</taxon>
        <taxon>Pseudomonadati</taxon>
        <taxon>Pseudomonadota</taxon>
        <taxon>Gammaproteobacteria</taxon>
        <taxon>Moraxellales</taxon>
        <taxon>Moraxellaceae</taxon>
        <taxon>Moraxella</taxon>
    </lineage>
</organism>
<feature type="compositionally biased region" description="Basic and acidic residues" evidence="1">
    <location>
        <begin position="877"/>
        <end position="889"/>
    </location>
</feature>
<dbReference type="AlphaFoldDB" id="A0A1T0A2A3"/>
<dbReference type="InterPro" id="IPR034154">
    <property type="entry name" value="TOPRIM_DnaG/twinkle"/>
</dbReference>
<dbReference type="GO" id="GO:0016779">
    <property type="term" value="F:nucleotidyltransferase activity"/>
    <property type="evidence" value="ECO:0007669"/>
    <property type="project" value="UniProtKB-KW"/>
</dbReference>